<feature type="domain" description="UBA" evidence="2">
    <location>
        <begin position="249"/>
        <end position="299"/>
    </location>
</feature>
<feature type="region of interest" description="Disordered" evidence="1">
    <location>
        <begin position="230"/>
        <end position="257"/>
    </location>
</feature>
<dbReference type="Pfam" id="PF00627">
    <property type="entry name" value="UBA"/>
    <property type="match status" value="1"/>
</dbReference>
<sequence length="412" mass="44282">MSMAGIPVDPTSWKTVYQAADPPFPIVILKPPQGPAPVGHGVGEGALSPRRRTVTVCVVPFGMTCAGRHGAVYVRYVEGEAARCGVRVGDRLERIAGQRVAPDTWKELFRSAACRVPFDIVLLPVGPPVEERKSLSVTRGAIESGLGSARGTSEGGRLIELEFDCTRPIGIELREAGGSLTILRTEPKTQAADRVEKGWTLLNIAGRRVTTRREVGAAMRQHRHTGAKPVPMLFYTGKSSAKPSPRESTASEESAAEAKWRRELVKMSDMGMKDASLNLAALTRANGNFDQAIQYVLSHSNQTSSSNAHSRSQSQPHNNSKPSSALYSTKGVRSFTHPHNGVTPNPIVPTIPGPPETTAPSSTQNTQEKLAQLRGMGFDNEEAMKQALLSAGGDVETACAMLLSEQEDRKTS</sequence>
<accession>A0A7S4E0C1</accession>
<feature type="compositionally biased region" description="Polar residues" evidence="1">
    <location>
        <begin position="316"/>
        <end position="327"/>
    </location>
</feature>
<dbReference type="EMBL" id="HBIV01048263">
    <property type="protein sequence ID" value="CAE0681752.1"/>
    <property type="molecule type" value="Transcribed_RNA"/>
</dbReference>
<dbReference type="Gene3D" id="1.10.8.10">
    <property type="entry name" value="DNA helicase RuvA subunit, C-terminal domain"/>
    <property type="match status" value="2"/>
</dbReference>
<dbReference type="InterPro" id="IPR009060">
    <property type="entry name" value="UBA-like_sf"/>
</dbReference>
<dbReference type="AlphaFoldDB" id="A0A7S4E0C1"/>
<feature type="domain" description="UBA" evidence="2">
    <location>
        <begin position="364"/>
        <end position="405"/>
    </location>
</feature>
<protein>
    <recommendedName>
        <fullName evidence="2">UBA domain-containing protein</fullName>
    </recommendedName>
</protein>
<feature type="compositionally biased region" description="Pro residues" evidence="1">
    <location>
        <begin position="346"/>
        <end position="357"/>
    </location>
</feature>
<feature type="region of interest" description="Disordered" evidence="1">
    <location>
        <begin position="300"/>
        <end position="366"/>
    </location>
</feature>
<feature type="compositionally biased region" description="Low complexity" evidence="1">
    <location>
        <begin position="300"/>
        <end position="315"/>
    </location>
</feature>
<name>A0A7S4E0C1_9EUKA</name>
<dbReference type="PROSITE" id="PS50030">
    <property type="entry name" value="UBA"/>
    <property type="match status" value="2"/>
</dbReference>
<evidence type="ECO:0000256" key="1">
    <source>
        <dbReference type="SAM" id="MobiDB-lite"/>
    </source>
</evidence>
<dbReference type="InterPro" id="IPR015940">
    <property type="entry name" value="UBA"/>
</dbReference>
<proteinExistence type="predicted"/>
<evidence type="ECO:0000259" key="2">
    <source>
        <dbReference type="PROSITE" id="PS50030"/>
    </source>
</evidence>
<gene>
    <name evidence="3" type="ORF">LGLO00237_LOCUS33540</name>
</gene>
<reference evidence="3" key="1">
    <citation type="submission" date="2021-01" db="EMBL/GenBank/DDBJ databases">
        <authorList>
            <person name="Corre E."/>
            <person name="Pelletier E."/>
            <person name="Niang G."/>
            <person name="Scheremetjew M."/>
            <person name="Finn R."/>
            <person name="Kale V."/>
            <person name="Holt S."/>
            <person name="Cochrane G."/>
            <person name="Meng A."/>
            <person name="Brown T."/>
            <person name="Cohen L."/>
        </authorList>
    </citation>
    <scope>NUCLEOTIDE SEQUENCE</scope>
    <source>
        <strain evidence="3">CCCM811</strain>
    </source>
</reference>
<evidence type="ECO:0000313" key="3">
    <source>
        <dbReference type="EMBL" id="CAE0681752.1"/>
    </source>
</evidence>
<organism evidence="3">
    <name type="scientific">Lotharella globosa</name>
    <dbReference type="NCBI Taxonomy" id="91324"/>
    <lineage>
        <taxon>Eukaryota</taxon>
        <taxon>Sar</taxon>
        <taxon>Rhizaria</taxon>
        <taxon>Cercozoa</taxon>
        <taxon>Chlorarachniophyceae</taxon>
        <taxon>Lotharella</taxon>
    </lineage>
</organism>
<dbReference type="SUPFAM" id="SSF46934">
    <property type="entry name" value="UBA-like"/>
    <property type="match status" value="2"/>
</dbReference>
<dbReference type="SMART" id="SM00165">
    <property type="entry name" value="UBA"/>
    <property type="match status" value="2"/>
</dbReference>